<dbReference type="InterPro" id="IPR046342">
    <property type="entry name" value="CBS_dom_sf"/>
</dbReference>
<dbReference type="EMBL" id="NPEX01000612">
    <property type="protein sequence ID" value="RAI34550.1"/>
    <property type="molecule type" value="Genomic_DNA"/>
</dbReference>
<evidence type="ECO:0000256" key="1">
    <source>
        <dbReference type="ARBA" id="ARBA00023122"/>
    </source>
</evidence>
<dbReference type="PANTHER" id="PTHR43080">
    <property type="entry name" value="CBS DOMAIN-CONTAINING PROTEIN CBSX3, MITOCHONDRIAL"/>
    <property type="match status" value="1"/>
</dbReference>
<dbReference type="SUPFAM" id="SSF54631">
    <property type="entry name" value="CBS-domain pair"/>
    <property type="match status" value="1"/>
</dbReference>
<dbReference type="PANTHER" id="PTHR43080:SF2">
    <property type="entry name" value="CBS DOMAIN-CONTAINING PROTEIN"/>
    <property type="match status" value="1"/>
</dbReference>
<dbReference type="InterPro" id="IPR051257">
    <property type="entry name" value="Diverse_CBS-Domain"/>
</dbReference>
<dbReference type="GO" id="GO:0016301">
    <property type="term" value="F:kinase activity"/>
    <property type="evidence" value="ECO:0007669"/>
    <property type="project" value="UniProtKB-KW"/>
</dbReference>
<dbReference type="Pfam" id="PF00571">
    <property type="entry name" value="CBS"/>
    <property type="match status" value="2"/>
</dbReference>
<keyword evidence="5" id="KW-1185">Reference proteome</keyword>
<dbReference type="OrthoDB" id="9807125at2"/>
<dbReference type="RefSeq" id="WP_111423693.1">
    <property type="nucleotide sequence ID" value="NZ_NPEX01000612.1"/>
</dbReference>
<dbReference type="SMART" id="SM00116">
    <property type="entry name" value="CBS"/>
    <property type="match status" value="2"/>
</dbReference>
<comment type="caution">
    <text evidence="4">The sequence shown here is derived from an EMBL/GenBank/DDBJ whole genome shotgun (WGS) entry which is preliminary data.</text>
</comment>
<reference evidence="4 5" key="1">
    <citation type="submission" date="2017-07" db="EMBL/GenBank/DDBJ databases">
        <title>Draft Genome Sequences of Select Purple Nonsulfur Bacteria.</title>
        <authorList>
            <person name="Lasarre B."/>
            <person name="Mckinlay J.B."/>
        </authorList>
    </citation>
    <scope>NUCLEOTIDE SEQUENCE [LARGE SCALE GENOMIC DNA]</scope>
    <source>
        <strain evidence="4 5">DSM 5909</strain>
    </source>
</reference>
<protein>
    <submittedName>
        <fullName evidence="4">Histidine kinase</fullName>
    </submittedName>
</protein>
<dbReference type="InterPro" id="IPR000644">
    <property type="entry name" value="CBS_dom"/>
</dbReference>
<keyword evidence="4" id="KW-0418">Kinase</keyword>
<dbReference type="Proteomes" id="UP000249130">
    <property type="component" value="Unassembled WGS sequence"/>
</dbReference>
<proteinExistence type="predicted"/>
<evidence type="ECO:0000313" key="4">
    <source>
        <dbReference type="EMBL" id="RAI34550.1"/>
    </source>
</evidence>
<feature type="domain" description="CBS" evidence="3">
    <location>
        <begin position="76"/>
        <end position="131"/>
    </location>
</feature>
<gene>
    <name evidence="4" type="ORF">CH341_31335</name>
</gene>
<evidence type="ECO:0000256" key="2">
    <source>
        <dbReference type="PROSITE-ProRule" id="PRU00703"/>
    </source>
</evidence>
<keyword evidence="4" id="KW-0808">Transferase</keyword>
<keyword evidence="1 2" id="KW-0129">CBS domain</keyword>
<name>A0A327K768_9BRAD</name>
<accession>A0A327K768</accession>
<evidence type="ECO:0000259" key="3">
    <source>
        <dbReference type="PROSITE" id="PS51371"/>
    </source>
</evidence>
<dbReference type="AlphaFoldDB" id="A0A327K768"/>
<organism evidence="4 5">
    <name type="scientific">Rhodoplanes roseus</name>
    <dbReference type="NCBI Taxonomy" id="29409"/>
    <lineage>
        <taxon>Bacteria</taxon>
        <taxon>Pseudomonadati</taxon>
        <taxon>Pseudomonadota</taxon>
        <taxon>Alphaproteobacteria</taxon>
        <taxon>Hyphomicrobiales</taxon>
        <taxon>Nitrobacteraceae</taxon>
        <taxon>Rhodoplanes</taxon>
    </lineage>
</organism>
<dbReference type="Gene3D" id="3.10.580.10">
    <property type="entry name" value="CBS-domain"/>
    <property type="match status" value="1"/>
</dbReference>
<dbReference type="PROSITE" id="PS51371">
    <property type="entry name" value="CBS"/>
    <property type="match status" value="1"/>
</dbReference>
<sequence length="144" mass="15475">MRVSDLLKGKTATVMMVQPTLAVGALAERLRSAGVGVMIVSHDGHALDGIISERDIAYGLAEHGATLPVLQVKDLMTKTVITCRPDDTVAEVSKVMTVRRIRHLPVKEGDTIVGVISIGDVLKSRISEIELEANVLRDIAIAVR</sequence>
<evidence type="ECO:0000313" key="5">
    <source>
        <dbReference type="Proteomes" id="UP000249130"/>
    </source>
</evidence>